<gene>
    <name evidence="5" type="ORF">MENT_LOCUS6102</name>
</gene>
<dbReference type="GO" id="GO:0032259">
    <property type="term" value="P:methylation"/>
    <property type="evidence" value="ECO:0007669"/>
    <property type="project" value="UniProtKB-KW"/>
</dbReference>
<dbReference type="InterPro" id="IPR001737">
    <property type="entry name" value="KsgA/Erm"/>
</dbReference>
<keyword evidence="1" id="KW-0489">Methyltransferase</keyword>
<reference evidence="5 6" key="1">
    <citation type="submission" date="2020-08" db="EMBL/GenBank/DDBJ databases">
        <authorList>
            <person name="Koutsovoulos G."/>
            <person name="Danchin GJ E."/>
        </authorList>
    </citation>
    <scope>NUCLEOTIDE SEQUENCE [LARGE SCALE GENOMIC DNA]</scope>
</reference>
<name>A0A6V7U096_MELEN</name>
<sequence>MEVGSGTGNMSLKIMQRAKKLIAFEIDPKMVAELQKRVIGTQNER</sequence>
<dbReference type="OrthoDB" id="74991at2759"/>
<dbReference type="Gene3D" id="3.40.50.150">
    <property type="entry name" value="Vaccinia Virus protein VP39"/>
    <property type="match status" value="1"/>
</dbReference>
<evidence type="ECO:0000313" key="5">
    <source>
        <dbReference type="EMBL" id="CAD2139340.1"/>
    </source>
</evidence>
<keyword evidence="2" id="KW-0808">Transferase</keyword>
<dbReference type="EMBL" id="CAJEWN010000023">
    <property type="protein sequence ID" value="CAD2139340.1"/>
    <property type="molecule type" value="Genomic_DNA"/>
</dbReference>
<accession>A0A6V7U096</accession>
<dbReference type="Proteomes" id="UP000580250">
    <property type="component" value="Unassembled WGS sequence"/>
</dbReference>
<keyword evidence="3" id="KW-0949">S-adenosyl-L-methionine</keyword>
<evidence type="ECO:0000313" key="6">
    <source>
        <dbReference type="Proteomes" id="UP000580250"/>
    </source>
</evidence>
<evidence type="ECO:0000256" key="3">
    <source>
        <dbReference type="ARBA" id="ARBA00022691"/>
    </source>
</evidence>
<organism evidence="5 6">
    <name type="scientific">Meloidogyne enterolobii</name>
    <name type="common">Root-knot nematode worm</name>
    <name type="synonym">Meloidogyne mayaguensis</name>
    <dbReference type="NCBI Taxonomy" id="390850"/>
    <lineage>
        <taxon>Eukaryota</taxon>
        <taxon>Metazoa</taxon>
        <taxon>Ecdysozoa</taxon>
        <taxon>Nematoda</taxon>
        <taxon>Chromadorea</taxon>
        <taxon>Rhabditida</taxon>
        <taxon>Tylenchina</taxon>
        <taxon>Tylenchomorpha</taxon>
        <taxon>Tylenchoidea</taxon>
        <taxon>Meloidogynidae</taxon>
        <taxon>Meloidogyninae</taxon>
        <taxon>Meloidogyne</taxon>
    </lineage>
</organism>
<dbReference type="GO" id="GO:0003723">
    <property type="term" value="F:RNA binding"/>
    <property type="evidence" value="ECO:0007669"/>
    <property type="project" value="UniProtKB-KW"/>
</dbReference>
<protein>
    <submittedName>
        <fullName evidence="5">Uncharacterized protein</fullName>
    </submittedName>
</protein>
<evidence type="ECO:0000256" key="1">
    <source>
        <dbReference type="ARBA" id="ARBA00022603"/>
    </source>
</evidence>
<dbReference type="SUPFAM" id="SSF53335">
    <property type="entry name" value="S-adenosyl-L-methionine-dependent methyltransferases"/>
    <property type="match status" value="1"/>
</dbReference>
<keyword evidence="4" id="KW-0694">RNA-binding</keyword>
<dbReference type="InterPro" id="IPR029063">
    <property type="entry name" value="SAM-dependent_MTases_sf"/>
</dbReference>
<dbReference type="Pfam" id="PF00398">
    <property type="entry name" value="RrnaAD"/>
    <property type="match status" value="1"/>
</dbReference>
<dbReference type="GO" id="GO:0008168">
    <property type="term" value="F:methyltransferase activity"/>
    <property type="evidence" value="ECO:0007669"/>
    <property type="project" value="UniProtKB-KW"/>
</dbReference>
<evidence type="ECO:0000256" key="2">
    <source>
        <dbReference type="ARBA" id="ARBA00022679"/>
    </source>
</evidence>
<dbReference type="AlphaFoldDB" id="A0A6V7U096"/>
<comment type="caution">
    <text evidence="5">The sequence shown here is derived from an EMBL/GenBank/DDBJ whole genome shotgun (WGS) entry which is preliminary data.</text>
</comment>
<proteinExistence type="predicted"/>
<evidence type="ECO:0000256" key="4">
    <source>
        <dbReference type="ARBA" id="ARBA00022884"/>
    </source>
</evidence>